<dbReference type="OMA" id="PQRDEIC"/>
<dbReference type="PANTHER" id="PTHR10177">
    <property type="entry name" value="CYCLINS"/>
    <property type="match status" value="1"/>
</dbReference>
<dbReference type="InterPro" id="IPR036915">
    <property type="entry name" value="Cyclin-like_sf"/>
</dbReference>
<dbReference type="HOGENOM" id="CLU_062642_1_0_1"/>
<dbReference type="eggNOG" id="KOG0653">
    <property type="taxonomic scope" value="Eukaryota"/>
</dbReference>
<dbReference type="SMART" id="SM00385">
    <property type="entry name" value="CYCLIN"/>
    <property type="match status" value="1"/>
</dbReference>
<evidence type="ECO:0000256" key="3">
    <source>
        <dbReference type="ARBA" id="ARBA00073755"/>
    </source>
</evidence>
<dbReference type="GO" id="GO:0005737">
    <property type="term" value="C:cytoplasm"/>
    <property type="evidence" value="ECO:0000318"/>
    <property type="project" value="GO_Central"/>
</dbReference>
<evidence type="ECO:0000256" key="5">
    <source>
        <dbReference type="SAM" id="MobiDB-lite"/>
    </source>
</evidence>
<dbReference type="InterPro" id="IPR013763">
    <property type="entry name" value="Cyclin-like_dom"/>
</dbReference>
<keyword evidence="2 4" id="KW-0195">Cyclin</keyword>
<dbReference type="STRING" id="9258.ENSOANP00000011811"/>
<comment type="similarity">
    <text evidence="1 4">Belongs to the cyclin family.</text>
</comment>
<dbReference type="FunFam" id="1.10.472.10:FF:000006">
    <property type="entry name" value="Cyclin I"/>
    <property type="match status" value="1"/>
</dbReference>
<keyword evidence="8" id="KW-1185">Reference proteome</keyword>
<feature type="compositionally biased region" description="Pro residues" evidence="5">
    <location>
        <begin position="276"/>
        <end position="291"/>
    </location>
</feature>
<dbReference type="Ensembl" id="ENSOANT00000011813.4">
    <property type="protein sequence ID" value="ENSOANP00000011811.4"/>
    <property type="gene ID" value="ENSOANG00000007421.4"/>
</dbReference>
<evidence type="ECO:0000313" key="8">
    <source>
        <dbReference type="Proteomes" id="UP000002279"/>
    </source>
</evidence>
<evidence type="ECO:0000256" key="4">
    <source>
        <dbReference type="RuleBase" id="RU000383"/>
    </source>
</evidence>
<dbReference type="AlphaFoldDB" id="F6YP39"/>
<sequence>MRCARPSASQTLVSFLENALARETRLWKVPTCRFRDFPLKDKEIAESYKRVVLRMAELSSRFLFCPETFGLAVNIFNRLLASVTTQLKYLPCIAVTCLVLAAKANEEDEIIPSVKTLAVRCGCICSPTEIVRMERLILDKLDWDLYTATPLDFLNTFHAMLMSNWPRLLKASPQMNPSRHVAFLTRQLQHCMACHQLLQFKGSTLALVIITLELERLTPEWFPVITDLLKKAQVDSAQFIHCKEFVDHELKSVQPSNAVYIFSPAQRAVRSHQRPSLPPPHPARPNPPPAPLRVFKRQPESYPSAARALGAMETDEFFDGFRHLYSEEGWPGVTGGQTDENGERGSPCPSLRAPPERTGPS</sequence>
<dbReference type="GO" id="GO:0016538">
    <property type="term" value="F:cyclin-dependent protein serine/threonine kinase regulator activity"/>
    <property type="evidence" value="ECO:0000318"/>
    <property type="project" value="GO_Central"/>
</dbReference>
<proteinExistence type="inferred from homology"/>
<evidence type="ECO:0000313" key="7">
    <source>
        <dbReference type="Ensembl" id="ENSOANP00000011811.4"/>
    </source>
</evidence>
<dbReference type="InterPro" id="IPR006671">
    <property type="entry name" value="Cyclin_N"/>
</dbReference>
<dbReference type="GO" id="GO:0005634">
    <property type="term" value="C:nucleus"/>
    <property type="evidence" value="ECO:0000318"/>
    <property type="project" value="GO_Central"/>
</dbReference>
<dbReference type="InParanoid" id="F6YP39"/>
<reference evidence="7 8" key="1">
    <citation type="journal article" date="2008" name="Nature">
        <title>Genome analysis of the platypus reveals unique signatures of evolution.</title>
        <authorList>
            <person name="Warren W.C."/>
            <person name="Hillier L.W."/>
            <person name="Marshall Graves J.A."/>
            <person name="Birney E."/>
            <person name="Ponting C.P."/>
            <person name="Grutzner F."/>
            <person name="Belov K."/>
            <person name="Miller W."/>
            <person name="Clarke L."/>
            <person name="Chinwalla A.T."/>
            <person name="Yang S.P."/>
            <person name="Heger A."/>
            <person name="Locke D.P."/>
            <person name="Miethke P."/>
            <person name="Waters P.D."/>
            <person name="Veyrunes F."/>
            <person name="Fulton L."/>
            <person name="Fulton B."/>
            <person name="Graves T."/>
            <person name="Wallis J."/>
            <person name="Puente X.S."/>
            <person name="Lopez-Otin C."/>
            <person name="Ordonez G.R."/>
            <person name="Eichler E.E."/>
            <person name="Chen L."/>
            <person name="Cheng Z."/>
            <person name="Deakin J.E."/>
            <person name="Alsop A."/>
            <person name="Thompson K."/>
            <person name="Kirby P."/>
            <person name="Papenfuss A.T."/>
            <person name="Wakefield M.J."/>
            <person name="Olender T."/>
            <person name="Lancet D."/>
            <person name="Huttley G.A."/>
            <person name="Smit A.F."/>
            <person name="Pask A."/>
            <person name="Temple-Smith P."/>
            <person name="Batzer M.A."/>
            <person name="Walker J.A."/>
            <person name="Konkel M.K."/>
            <person name="Harris R.S."/>
            <person name="Whittington C.M."/>
            <person name="Wong E.S."/>
            <person name="Gemmell N.J."/>
            <person name="Buschiazzo E."/>
            <person name="Vargas Jentzsch I.M."/>
            <person name="Merkel A."/>
            <person name="Schmitz J."/>
            <person name="Zemann A."/>
            <person name="Churakov G."/>
            <person name="Kriegs J.O."/>
            <person name="Brosius J."/>
            <person name="Murchison E.P."/>
            <person name="Sachidanandam R."/>
            <person name="Smith C."/>
            <person name="Hannon G.J."/>
            <person name="Tsend-Ayush E."/>
            <person name="McMillan D."/>
            <person name="Attenborough R."/>
            <person name="Rens W."/>
            <person name="Ferguson-Smith M."/>
            <person name="Lefevre C.M."/>
            <person name="Sharp J.A."/>
            <person name="Nicholas K.R."/>
            <person name="Ray D.A."/>
            <person name="Kube M."/>
            <person name="Reinhardt R."/>
            <person name="Pringle T.H."/>
            <person name="Taylor J."/>
            <person name="Jones R.C."/>
            <person name="Nixon B."/>
            <person name="Dacheux J.L."/>
            <person name="Niwa H."/>
            <person name="Sekita Y."/>
            <person name="Huang X."/>
            <person name="Stark A."/>
            <person name="Kheradpour P."/>
            <person name="Kellis M."/>
            <person name="Flicek P."/>
            <person name="Chen Y."/>
            <person name="Webber C."/>
            <person name="Hardison R."/>
            <person name="Nelson J."/>
            <person name="Hallsworth-Pepin K."/>
            <person name="Delehaunty K."/>
            <person name="Markovic C."/>
            <person name="Minx P."/>
            <person name="Feng Y."/>
            <person name="Kremitzki C."/>
            <person name="Mitreva M."/>
            <person name="Glasscock J."/>
            <person name="Wylie T."/>
            <person name="Wohldmann P."/>
            <person name="Thiru P."/>
            <person name="Nhan M.N."/>
            <person name="Pohl C.S."/>
            <person name="Smith S.M."/>
            <person name="Hou S."/>
            <person name="Nefedov M."/>
            <person name="de Jong P.J."/>
            <person name="Renfree M.B."/>
            <person name="Mardis E.R."/>
            <person name="Wilson R.K."/>
        </authorList>
    </citation>
    <scope>NUCLEOTIDE SEQUENCE [LARGE SCALE GENOMIC DNA]</scope>
    <source>
        <strain evidence="7 8">Glennie</strain>
    </source>
</reference>
<evidence type="ECO:0000256" key="1">
    <source>
        <dbReference type="ARBA" id="ARBA00008742"/>
    </source>
</evidence>
<accession>F6YP39</accession>
<dbReference type="GeneTree" id="ENSGT00940000162679"/>
<dbReference type="Gene3D" id="1.10.472.10">
    <property type="entry name" value="Cyclin-like"/>
    <property type="match status" value="2"/>
</dbReference>
<organism evidence="7 8">
    <name type="scientific">Ornithorhynchus anatinus</name>
    <name type="common">Duckbill platypus</name>
    <dbReference type="NCBI Taxonomy" id="9258"/>
    <lineage>
        <taxon>Eukaryota</taxon>
        <taxon>Metazoa</taxon>
        <taxon>Chordata</taxon>
        <taxon>Craniata</taxon>
        <taxon>Vertebrata</taxon>
        <taxon>Euteleostomi</taxon>
        <taxon>Mammalia</taxon>
        <taxon>Monotremata</taxon>
        <taxon>Ornithorhynchidae</taxon>
        <taxon>Ornithorhynchus</taxon>
    </lineage>
</organism>
<evidence type="ECO:0000256" key="2">
    <source>
        <dbReference type="ARBA" id="ARBA00023127"/>
    </source>
</evidence>
<feature type="domain" description="Cyclin-like" evidence="6">
    <location>
        <begin position="53"/>
        <end position="139"/>
    </location>
</feature>
<protein>
    <recommendedName>
        <fullName evidence="3">Cyclin-I</fullName>
    </recommendedName>
</protein>
<feature type="region of interest" description="Disordered" evidence="5">
    <location>
        <begin position="328"/>
        <end position="361"/>
    </location>
</feature>
<dbReference type="Bgee" id="ENSOANG00000007421">
    <property type="expression patterns" value="Expressed in brain and 8 other cell types or tissues"/>
</dbReference>
<dbReference type="SUPFAM" id="SSF47954">
    <property type="entry name" value="Cyclin-like"/>
    <property type="match status" value="1"/>
</dbReference>
<evidence type="ECO:0000259" key="6">
    <source>
        <dbReference type="SMART" id="SM00385"/>
    </source>
</evidence>
<feature type="region of interest" description="Disordered" evidence="5">
    <location>
        <begin position="270"/>
        <end position="292"/>
    </location>
</feature>
<reference evidence="7" key="3">
    <citation type="submission" date="2025-09" db="UniProtKB">
        <authorList>
            <consortium name="Ensembl"/>
        </authorList>
    </citation>
    <scope>IDENTIFICATION</scope>
    <source>
        <strain evidence="7">Glennie</strain>
    </source>
</reference>
<reference evidence="7" key="2">
    <citation type="submission" date="2025-08" db="UniProtKB">
        <authorList>
            <consortium name="Ensembl"/>
        </authorList>
    </citation>
    <scope>IDENTIFICATION</scope>
    <source>
        <strain evidence="7">Glennie</strain>
    </source>
</reference>
<dbReference type="FunFam" id="1.10.472.10:FF:000052">
    <property type="entry name" value="cyclin-I isoform X1"/>
    <property type="match status" value="1"/>
</dbReference>
<dbReference type="GO" id="GO:0000082">
    <property type="term" value="P:G1/S transition of mitotic cell cycle"/>
    <property type="evidence" value="ECO:0000318"/>
    <property type="project" value="GO_Central"/>
</dbReference>
<dbReference type="GO" id="GO:0000307">
    <property type="term" value="C:cyclin-dependent protein kinase holoenzyme complex"/>
    <property type="evidence" value="ECO:0000318"/>
    <property type="project" value="GO_Central"/>
</dbReference>
<gene>
    <name evidence="7" type="primary">CCNI2</name>
</gene>
<dbReference type="Pfam" id="PF00134">
    <property type="entry name" value="Cyclin_N"/>
    <property type="match status" value="1"/>
</dbReference>
<name>F6YP39_ORNAN</name>
<dbReference type="InterPro" id="IPR039361">
    <property type="entry name" value="Cyclin"/>
</dbReference>
<dbReference type="Proteomes" id="UP000002279">
    <property type="component" value="Chromosome X1"/>
</dbReference>